<dbReference type="SFLD" id="SFLDS00032">
    <property type="entry name" value="Radical_SAM_3-amino-3-carboxyp"/>
    <property type="match status" value="1"/>
</dbReference>
<evidence type="ECO:0000256" key="6">
    <source>
        <dbReference type="ARBA" id="ARBA00022723"/>
    </source>
</evidence>
<evidence type="ECO:0000256" key="4">
    <source>
        <dbReference type="ARBA" id="ARBA00022679"/>
    </source>
</evidence>
<organism evidence="11 12">
    <name type="scientific">Methanochimaera problematica</name>
    <dbReference type="NCBI Taxonomy" id="2609417"/>
    <lineage>
        <taxon>Archaea</taxon>
        <taxon>Methanobacteriati</taxon>
        <taxon>Methanobacteriota</taxon>
        <taxon>Stenosarchaea group</taxon>
        <taxon>Methanomicrobia</taxon>
        <taxon>Methanomicrobiales</taxon>
        <taxon>Methanomicrobiaceae</taxon>
        <taxon>Methanochimaera</taxon>
    </lineage>
</organism>
<dbReference type="GeneID" id="85230365"/>
<comment type="catalytic activity">
    <reaction evidence="9 10">
        <text>L-histidyl-[translation elongation factor 2] + S-adenosyl-L-methionine = 2-[(3S)-amino-3-carboxypropyl]-L-histidyl-[translation elongation factor 2] + S-methyl-5'-thioadenosine + H(+)</text>
        <dbReference type="Rhea" id="RHEA:36783"/>
        <dbReference type="Rhea" id="RHEA-COMP:9748"/>
        <dbReference type="Rhea" id="RHEA-COMP:9749"/>
        <dbReference type="ChEBI" id="CHEBI:15378"/>
        <dbReference type="ChEBI" id="CHEBI:17509"/>
        <dbReference type="ChEBI" id="CHEBI:29979"/>
        <dbReference type="ChEBI" id="CHEBI:59789"/>
        <dbReference type="ChEBI" id="CHEBI:73995"/>
        <dbReference type="EC" id="2.5.1.108"/>
    </reaction>
</comment>
<evidence type="ECO:0000256" key="3">
    <source>
        <dbReference type="ARBA" id="ARBA00012221"/>
    </source>
</evidence>
<keyword evidence="10" id="KW-0004">4Fe-4S</keyword>
<comment type="pathway">
    <text evidence="2 10">Protein modification; peptidyl-diphthamide biosynthesis.</text>
</comment>
<dbReference type="GO" id="GO:0046872">
    <property type="term" value="F:metal ion binding"/>
    <property type="evidence" value="ECO:0007669"/>
    <property type="project" value="UniProtKB-KW"/>
</dbReference>
<proteinExistence type="inferred from homology"/>
<dbReference type="EMBL" id="CP043875">
    <property type="protein sequence ID" value="WOF16873.1"/>
    <property type="molecule type" value="Genomic_DNA"/>
</dbReference>
<dbReference type="AlphaFoldDB" id="A0AA97I3M6"/>
<gene>
    <name evidence="11" type="primary">dph2</name>
    <name evidence="11" type="ORF">F1737_09325</name>
</gene>
<evidence type="ECO:0000256" key="1">
    <source>
        <dbReference type="ARBA" id="ARBA00001966"/>
    </source>
</evidence>
<dbReference type="Pfam" id="PF01866">
    <property type="entry name" value="Diphthamide_syn"/>
    <property type="match status" value="1"/>
</dbReference>
<dbReference type="GO" id="GO:0090560">
    <property type="term" value="F:2-(3-amino-3-carboxypropyl)histidine synthase activity"/>
    <property type="evidence" value="ECO:0007669"/>
    <property type="project" value="UniProtKB-UniRule"/>
</dbReference>
<evidence type="ECO:0000313" key="12">
    <source>
        <dbReference type="Proteomes" id="UP001301797"/>
    </source>
</evidence>
<keyword evidence="7 10" id="KW-0408">Iron</keyword>
<name>A0AA97I3M6_9EURY</name>
<dbReference type="GO" id="GO:0017183">
    <property type="term" value="P:protein histidyl modification to diphthamide"/>
    <property type="evidence" value="ECO:0007669"/>
    <property type="project" value="UniProtKB-UniRule"/>
</dbReference>
<evidence type="ECO:0000256" key="8">
    <source>
        <dbReference type="ARBA" id="ARBA00023014"/>
    </source>
</evidence>
<dbReference type="InterPro" id="IPR035435">
    <property type="entry name" value="DPH1/DPH2_euk_archaea"/>
</dbReference>
<evidence type="ECO:0000256" key="7">
    <source>
        <dbReference type="ARBA" id="ARBA00023004"/>
    </source>
</evidence>
<accession>A0AA97I3M6</accession>
<dbReference type="InterPro" id="IPR042265">
    <property type="entry name" value="DPH1/DPH2_3"/>
</dbReference>
<dbReference type="PANTHER" id="PTHR10762">
    <property type="entry name" value="DIPHTHAMIDE BIOSYNTHESIS PROTEIN"/>
    <property type="match status" value="1"/>
</dbReference>
<evidence type="ECO:0000313" key="11">
    <source>
        <dbReference type="EMBL" id="WOF16873.1"/>
    </source>
</evidence>
<dbReference type="RefSeq" id="WP_317136310.1">
    <property type="nucleotide sequence ID" value="NZ_CP043875.1"/>
</dbReference>
<evidence type="ECO:0000256" key="2">
    <source>
        <dbReference type="ARBA" id="ARBA00005156"/>
    </source>
</evidence>
<keyword evidence="12" id="KW-1185">Reference proteome</keyword>
<dbReference type="Gene3D" id="3.40.50.11850">
    <property type="entry name" value="Diphthamide synthesis DPH1/DPH2 domain 2"/>
    <property type="match status" value="1"/>
</dbReference>
<comment type="similarity">
    <text evidence="10">Belongs to the DPH1/DPH2 family.</text>
</comment>
<keyword evidence="8 10" id="KW-0411">Iron-sulfur</keyword>
<dbReference type="Gene3D" id="3.40.50.11840">
    <property type="entry name" value="Diphthamide synthesis DPH1/DPH2 domain 1"/>
    <property type="match status" value="1"/>
</dbReference>
<dbReference type="InterPro" id="IPR016435">
    <property type="entry name" value="DPH1/DPH2"/>
</dbReference>
<evidence type="ECO:0000256" key="10">
    <source>
        <dbReference type="PIRNR" id="PIRNR004967"/>
    </source>
</evidence>
<dbReference type="PIRSF" id="PIRSF004967">
    <property type="entry name" value="DPH1"/>
    <property type="match status" value="1"/>
</dbReference>
<dbReference type="Gene3D" id="3.40.50.11860">
    <property type="entry name" value="Diphthamide synthesis DPH1/DPH2 domain 3"/>
    <property type="match status" value="1"/>
</dbReference>
<protein>
    <recommendedName>
        <fullName evidence="3 10">2-(3-amino-3-carboxypropyl)histidine synthase</fullName>
        <ecNumber evidence="3 10">2.5.1.108</ecNumber>
    </recommendedName>
</protein>
<dbReference type="InterPro" id="IPR042263">
    <property type="entry name" value="DPH1/DPH2_1"/>
</dbReference>
<dbReference type="NCBIfam" id="TIGR03682">
    <property type="entry name" value="arCOG04112"/>
    <property type="match status" value="1"/>
</dbReference>
<dbReference type="Proteomes" id="UP001301797">
    <property type="component" value="Chromosome"/>
</dbReference>
<dbReference type="GO" id="GO:0051539">
    <property type="term" value="F:4 iron, 4 sulfur cluster binding"/>
    <property type="evidence" value="ECO:0007669"/>
    <property type="project" value="UniProtKB-UniRule"/>
</dbReference>
<dbReference type="KEGG" id="mefw:F1737_09325"/>
<evidence type="ECO:0000256" key="9">
    <source>
        <dbReference type="ARBA" id="ARBA00048403"/>
    </source>
</evidence>
<dbReference type="NCBIfam" id="TIGR00322">
    <property type="entry name" value="diphth2_R"/>
    <property type="match status" value="1"/>
</dbReference>
<keyword evidence="4 10" id="KW-0808">Transferase</keyword>
<dbReference type="InterPro" id="IPR022428">
    <property type="entry name" value="Dph2_arc"/>
</dbReference>
<keyword evidence="6 10" id="KW-0479">Metal-binding</keyword>
<dbReference type="EC" id="2.5.1.108" evidence="3 10"/>
<dbReference type="PANTHER" id="PTHR10762:SF1">
    <property type="entry name" value="2-(3-AMINO-3-CARBOXYPROPYL)HISTIDINE SYNTHASE SUBUNIT 1"/>
    <property type="match status" value="1"/>
</dbReference>
<reference evidence="11 12" key="1">
    <citation type="submission" date="2019-09" db="EMBL/GenBank/DDBJ databases">
        <title>The complete genome of Methanoplanus sp. FWC-SCC4.</title>
        <authorList>
            <person name="Chen S.-C."/>
            <person name="Zhou Y.-Z."/>
            <person name="Lai M.-C."/>
        </authorList>
    </citation>
    <scope>NUCLEOTIDE SEQUENCE [LARGE SCALE GENOMIC DNA]</scope>
    <source>
        <strain evidence="11 12">FWC-SCC4</strain>
    </source>
</reference>
<comment type="cofactor">
    <cofactor evidence="1 10">
        <name>[4Fe-4S] cluster</name>
        <dbReference type="ChEBI" id="CHEBI:49883"/>
    </cofactor>
</comment>
<sequence length="315" mass="35465">MSSKPTSDIFLRLEKTGAKKVALQFPEGLKRKACSFATDLRERGYEVIISGEPCWGACDLDLDLLKDADILIHYGHAPVDSREDVLYEYLRRDIDIEALEEVLPHLTKKEVGLVTTIQHVHQLPEIKEFLKKHGITGLIAKGSERTPYDGQVLGCTFESAKNTGADEILFIGTGVFHPLGVRLATKKRVVAFDPYTKKAEIVDASKLLRQRFARIEKAKEAESFGIIVSKKSGQKRLDIAKRLESLSDKAFIVFIHEVTPDALLNLGFDAYVNTACPRLAYDDQARFPKPMLSPQEFEIVCGVRDWEDYEIDQII</sequence>
<comment type="function">
    <text evidence="10">Catalyzes the first step of diphthamide biosynthesis, i.e. the transfer of the 3-amino-3-carboxypropyl group from S-adenosyl-L-methionine (SAM) to the C2 position of the imidazole ring of the target histidine residue in translation elongation factor 2 (EF-2).</text>
</comment>
<keyword evidence="5 10" id="KW-0949">S-adenosyl-L-methionine</keyword>
<evidence type="ECO:0000256" key="5">
    <source>
        <dbReference type="ARBA" id="ARBA00022691"/>
    </source>
</evidence>
<dbReference type="InterPro" id="IPR042264">
    <property type="entry name" value="DPH1/DPH2_2"/>
</dbReference>